<keyword evidence="1" id="KW-0812">Transmembrane</keyword>
<keyword evidence="1" id="KW-1133">Transmembrane helix</keyword>
<proteinExistence type="predicted"/>
<dbReference type="EMBL" id="DRTB01000243">
    <property type="protein sequence ID" value="HHE05053.1"/>
    <property type="molecule type" value="Genomic_DNA"/>
</dbReference>
<gene>
    <name evidence="3" type="ORF">ENL19_03205</name>
</gene>
<dbReference type="Pfam" id="PF08308">
    <property type="entry name" value="PEGA"/>
    <property type="match status" value="1"/>
</dbReference>
<feature type="domain" description="PEGA" evidence="2">
    <location>
        <begin position="334"/>
        <end position="374"/>
    </location>
</feature>
<evidence type="ECO:0000259" key="2">
    <source>
        <dbReference type="Pfam" id="PF08308"/>
    </source>
</evidence>
<sequence>MIQDMLIDLCKKHRRGNHNILLDYLIIILTFVIVISLLSLNAFSQSNHSIPTPSDLIISERLLQEVSFNQYIFRSYREKPIGWGVFQIFKDDNLVYQSDVDIKFWVEEEDDSILKMGTDITGDGQPNLVVFHWCGNAYGTGDRYVFSIGEEFKLIQILPYGYFEDVDHDGILEFITLDRNFIFWHACHAGSPLPELVYSYQNGSYRLSPALMYKPLPTAQEEEKAIMQIKNYITECEERGWKDHIWYYKGTYIPSLVWSYMLDLLYSGHPLEARQFLDKVWPQDKPGKELFLFNFKEKLNRSNYWRKISEALYKTPEEKEIWKMKDEGKPEGYGQLTITSTPEGASIYFDDEPKGRTPLTLTKIFVGPHKLKLDSS</sequence>
<evidence type="ECO:0000313" key="3">
    <source>
        <dbReference type="EMBL" id="HHE05053.1"/>
    </source>
</evidence>
<dbReference type="Proteomes" id="UP000886110">
    <property type="component" value="Unassembled WGS sequence"/>
</dbReference>
<dbReference type="AlphaFoldDB" id="A0A7C5HGI6"/>
<reference evidence="3" key="1">
    <citation type="journal article" date="2020" name="mSystems">
        <title>Genome- and Community-Level Interaction Insights into Carbon Utilization and Element Cycling Functions of Hydrothermarchaeota in Hydrothermal Sediment.</title>
        <authorList>
            <person name="Zhou Z."/>
            <person name="Liu Y."/>
            <person name="Xu W."/>
            <person name="Pan J."/>
            <person name="Luo Z.H."/>
            <person name="Li M."/>
        </authorList>
    </citation>
    <scope>NUCLEOTIDE SEQUENCE [LARGE SCALE GENOMIC DNA]</scope>
    <source>
        <strain evidence="3">HyVt-74</strain>
    </source>
</reference>
<dbReference type="InterPro" id="IPR013229">
    <property type="entry name" value="PEGA"/>
</dbReference>
<protein>
    <submittedName>
        <fullName evidence="3">PEGA domain-containing protein</fullName>
    </submittedName>
</protein>
<evidence type="ECO:0000256" key="1">
    <source>
        <dbReference type="SAM" id="Phobius"/>
    </source>
</evidence>
<organism evidence="3">
    <name type="scientific">candidate division WOR-3 bacterium</name>
    <dbReference type="NCBI Taxonomy" id="2052148"/>
    <lineage>
        <taxon>Bacteria</taxon>
        <taxon>Bacteria division WOR-3</taxon>
    </lineage>
</organism>
<accession>A0A7C5HGI6</accession>
<keyword evidence="1" id="KW-0472">Membrane</keyword>
<name>A0A7C5HGI6_UNCW3</name>
<comment type="caution">
    <text evidence="3">The sequence shown here is derived from an EMBL/GenBank/DDBJ whole genome shotgun (WGS) entry which is preliminary data.</text>
</comment>
<feature type="transmembrane region" description="Helical" evidence="1">
    <location>
        <begin position="21"/>
        <end position="43"/>
    </location>
</feature>
<feature type="non-terminal residue" evidence="3">
    <location>
        <position position="376"/>
    </location>
</feature>